<protein>
    <submittedName>
        <fullName evidence="2">Molybdopterin-guanine dinucleotide biosynthesis protein B</fullName>
    </submittedName>
</protein>
<proteinExistence type="predicted"/>
<feature type="domain" description="Molybdopterin-guanine dinucleotide biosynthesis protein B (MobB)" evidence="1">
    <location>
        <begin position="18"/>
        <end position="151"/>
    </location>
</feature>
<dbReference type="RefSeq" id="WP_309635878.1">
    <property type="nucleotide sequence ID" value="NZ_JARWAL010000002.1"/>
</dbReference>
<organism evidence="2 3">
    <name type="scientific">Halomonas mongoliensis</name>
    <dbReference type="NCBI Taxonomy" id="321265"/>
    <lineage>
        <taxon>Bacteria</taxon>
        <taxon>Pseudomonadati</taxon>
        <taxon>Pseudomonadota</taxon>
        <taxon>Gammaproteobacteria</taxon>
        <taxon>Oceanospirillales</taxon>
        <taxon>Halomonadaceae</taxon>
        <taxon>Halomonas</taxon>
    </lineage>
</organism>
<dbReference type="CDD" id="cd03116">
    <property type="entry name" value="MobB"/>
    <property type="match status" value="1"/>
</dbReference>
<dbReference type="InterPro" id="IPR004435">
    <property type="entry name" value="MobB_dom"/>
</dbReference>
<dbReference type="Gene3D" id="3.40.50.300">
    <property type="entry name" value="P-loop containing nucleotide triphosphate hydrolases"/>
    <property type="match status" value="1"/>
</dbReference>
<dbReference type="InterPro" id="IPR052539">
    <property type="entry name" value="MGD_biosynthesis_adapter"/>
</dbReference>
<evidence type="ECO:0000313" key="3">
    <source>
        <dbReference type="Proteomes" id="UP001252270"/>
    </source>
</evidence>
<sequence length="195" mass="21258">MSASVPTRLPLDEGLPLLGIAAWSGTGKTTLLEALLPLLHDRGLRVAVIKHAHHTFDVDQPGKDSHRLRRAGAAPMLVASRERLALMMETPGQEEPDLAKLVALVATQDPDLVLVEGFKAWPLPKLELHRPALGKPLRVAEDPWVRAVASDAPLALPHGVEALDLNDREALADWIAAWPARWLDERAPRAEEATP</sequence>
<comment type="caution">
    <text evidence="2">The sequence shown here is derived from an EMBL/GenBank/DDBJ whole genome shotgun (WGS) entry which is preliminary data.</text>
</comment>
<dbReference type="Proteomes" id="UP001252270">
    <property type="component" value="Unassembled WGS sequence"/>
</dbReference>
<gene>
    <name evidence="2" type="primary">mobB</name>
    <name evidence="2" type="ORF">QC820_04055</name>
</gene>
<dbReference type="SUPFAM" id="SSF52540">
    <property type="entry name" value="P-loop containing nucleoside triphosphate hydrolases"/>
    <property type="match status" value="1"/>
</dbReference>
<evidence type="ECO:0000259" key="1">
    <source>
        <dbReference type="Pfam" id="PF03205"/>
    </source>
</evidence>
<dbReference type="PANTHER" id="PTHR40072:SF1">
    <property type="entry name" value="MOLYBDOPTERIN-GUANINE DINUCLEOTIDE BIOSYNTHESIS ADAPTER PROTEIN"/>
    <property type="match status" value="1"/>
</dbReference>
<dbReference type="InterPro" id="IPR027417">
    <property type="entry name" value="P-loop_NTPase"/>
</dbReference>
<dbReference type="PANTHER" id="PTHR40072">
    <property type="entry name" value="MOLYBDOPTERIN-GUANINE DINUCLEOTIDE BIOSYNTHESIS ADAPTER PROTEIN-RELATED"/>
    <property type="match status" value="1"/>
</dbReference>
<accession>A0ABU1GIY8</accession>
<keyword evidence="3" id="KW-1185">Reference proteome</keyword>
<dbReference type="NCBIfam" id="TIGR00176">
    <property type="entry name" value="mobB"/>
    <property type="match status" value="1"/>
</dbReference>
<dbReference type="Pfam" id="PF03205">
    <property type="entry name" value="MobB"/>
    <property type="match status" value="1"/>
</dbReference>
<dbReference type="EMBL" id="JARWAL010000002">
    <property type="protein sequence ID" value="MDR5891978.1"/>
    <property type="molecule type" value="Genomic_DNA"/>
</dbReference>
<name>A0ABU1GIY8_9GAMM</name>
<reference evidence="2 3" key="1">
    <citation type="submission" date="2023-04" db="EMBL/GenBank/DDBJ databases">
        <title>A long-awaited taxogenomic arrangement of the family Halomonadaceae.</title>
        <authorList>
            <person name="De La Haba R."/>
            <person name="Chuvochina M."/>
            <person name="Wittouck S."/>
            <person name="Arahal D.R."/>
            <person name="Sanchez-Porro C."/>
            <person name="Hugenholtz P."/>
            <person name="Ventosa A."/>
        </authorList>
    </citation>
    <scope>NUCLEOTIDE SEQUENCE [LARGE SCALE GENOMIC DNA]</scope>
    <source>
        <strain evidence="2 3">DSM 17332</strain>
    </source>
</reference>
<evidence type="ECO:0000313" key="2">
    <source>
        <dbReference type="EMBL" id="MDR5891978.1"/>
    </source>
</evidence>